<dbReference type="RefSeq" id="WP_053839391.1">
    <property type="nucleotide sequence ID" value="NZ_CP076251.1"/>
</dbReference>
<accession>A0A0K3A7Z6</accession>
<dbReference type="Proteomes" id="UP000045978">
    <property type="component" value="Unassembled WGS sequence"/>
</dbReference>
<name>A0A0K3A7Z6_9XANT</name>
<protein>
    <submittedName>
        <fullName evidence="2">Uncharacterized protein</fullName>
    </submittedName>
</protein>
<reference evidence="2 3" key="1">
    <citation type="submission" date="2015-07" db="EMBL/GenBank/DDBJ databases">
        <authorList>
            <person name="Noorani M."/>
        </authorList>
    </citation>
    <scope>NUCLEOTIDE SEQUENCE [LARGE SCALE GENOMIC DNA]</scope>
    <source>
        <strain evidence="2">LMG730</strain>
    </source>
</reference>
<evidence type="ECO:0000313" key="2">
    <source>
        <dbReference type="EMBL" id="CTP92634.1"/>
    </source>
</evidence>
<dbReference type="AlphaFoldDB" id="A0A0K3A7Z6"/>
<sequence>MHLEPERTGVLHRPHRQLPGDAPGLQVDRAEGGQWRRLTSADQTRFSFTVPRARQRYRPDAGVDRLSEAPRPIGRAVLALAVQ</sequence>
<proteinExistence type="predicted"/>
<organism evidence="2 3">
    <name type="scientific">Xanthomonas graminis pv. phlei</name>
    <dbReference type="NCBI Taxonomy" id="487906"/>
    <lineage>
        <taxon>Bacteria</taxon>
        <taxon>Pseudomonadati</taxon>
        <taxon>Pseudomonadota</taxon>
        <taxon>Gammaproteobacteria</taxon>
        <taxon>Lysobacterales</taxon>
        <taxon>Lysobacteraceae</taxon>
        <taxon>Xanthomonas</taxon>
        <taxon>Xanthomonas translucens group</taxon>
        <taxon>Xanthomonas graminis</taxon>
    </lineage>
</organism>
<evidence type="ECO:0000256" key="1">
    <source>
        <dbReference type="SAM" id="MobiDB-lite"/>
    </source>
</evidence>
<gene>
    <name evidence="2" type="ORF">XTPLMG730_3560</name>
</gene>
<feature type="region of interest" description="Disordered" evidence="1">
    <location>
        <begin position="1"/>
        <end position="26"/>
    </location>
</feature>
<evidence type="ECO:0000313" key="3">
    <source>
        <dbReference type="Proteomes" id="UP000045978"/>
    </source>
</evidence>
<dbReference type="EMBL" id="CXOJ01000100">
    <property type="protein sequence ID" value="CTP92634.1"/>
    <property type="molecule type" value="Genomic_DNA"/>
</dbReference>